<dbReference type="Proteomes" id="UP000019063">
    <property type="component" value="Unassembled WGS sequence"/>
</dbReference>
<protein>
    <submittedName>
        <fullName evidence="1">Uncharacterized protein</fullName>
    </submittedName>
</protein>
<gene>
    <name evidence="1" type="ORF">ATO8_18704</name>
</gene>
<dbReference type="RefSeq" id="WP_043846783.1">
    <property type="nucleotide sequence ID" value="NZ_AQQW01000016.1"/>
</dbReference>
<evidence type="ECO:0000313" key="1">
    <source>
        <dbReference type="EMBL" id="ETW11078.1"/>
    </source>
</evidence>
<sequence length="71" mass="8101">MKRRLKIPDEALAFRIWQVANPVNWGVSAVEIAAALGVERSEVERVCRLKRWRKRLAPSEAEALPYDELAA</sequence>
<name>W4HF98_9RHOB</name>
<keyword evidence="2" id="KW-1185">Reference proteome</keyword>
<comment type="caution">
    <text evidence="1">The sequence shown here is derived from an EMBL/GenBank/DDBJ whole genome shotgun (WGS) entry which is preliminary data.</text>
</comment>
<proteinExistence type="predicted"/>
<dbReference type="EMBL" id="AQQW01000016">
    <property type="protein sequence ID" value="ETW11078.1"/>
    <property type="molecule type" value="Genomic_DNA"/>
</dbReference>
<reference evidence="1 2" key="1">
    <citation type="journal article" date="2014" name="Antonie Van Leeuwenhoek">
        <title>Roseivivax atlanticus sp. nov., isolated from surface seawater of the Atlantic Ocean.</title>
        <authorList>
            <person name="Li G."/>
            <person name="Lai Q."/>
            <person name="Liu X."/>
            <person name="Sun F."/>
            <person name="Shao Z."/>
        </authorList>
    </citation>
    <scope>NUCLEOTIDE SEQUENCE [LARGE SCALE GENOMIC DNA]</scope>
    <source>
        <strain evidence="1 2">22II-s10s</strain>
    </source>
</reference>
<evidence type="ECO:0000313" key="2">
    <source>
        <dbReference type="Proteomes" id="UP000019063"/>
    </source>
</evidence>
<dbReference type="AlphaFoldDB" id="W4HF98"/>
<accession>W4HF98</accession>
<organism evidence="1 2">
    <name type="scientific">Roseivivax marinus</name>
    <dbReference type="NCBI Taxonomy" id="1379903"/>
    <lineage>
        <taxon>Bacteria</taxon>
        <taxon>Pseudomonadati</taxon>
        <taxon>Pseudomonadota</taxon>
        <taxon>Alphaproteobacteria</taxon>
        <taxon>Rhodobacterales</taxon>
        <taxon>Roseobacteraceae</taxon>
        <taxon>Roseivivax</taxon>
    </lineage>
</organism>